<keyword evidence="11" id="KW-1185">Reference proteome</keyword>
<keyword evidence="4" id="KW-0328">Glycosyltransferase</keyword>
<comment type="similarity">
    <text evidence="2">Belongs to the glycosyltransferase 41 family. O-GlcNAc transferase subfamily.</text>
</comment>
<dbReference type="Gene3D" id="1.25.40.10">
    <property type="entry name" value="Tetratricopeptide repeat domain"/>
    <property type="match status" value="4"/>
</dbReference>
<evidence type="ECO:0000313" key="10">
    <source>
        <dbReference type="EMBL" id="MBZ2208612.1"/>
    </source>
</evidence>
<evidence type="ECO:0000256" key="6">
    <source>
        <dbReference type="ARBA" id="ARBA00022737"/>
    </source>
</evidence>
<sequence length="775" mass="84512">MQHDPGRAVKGQPMRANAPDAELAQLRRALKLAPRSAKAHAELGLALQRAGQFAPAVASQRRALELDPGMVRLHGIMAPALHALAEYPAAADSYRKAIALQPDNAALHYGLGEALRALADYPAAESSYRRALQLRPHDQYAYTGLAGALHGLGDLDGAAAAYSQALAIAPDHVDALLNLGNTSLRQGQFTIAADAYNGVLKVRPDHYDARINLGVTLASLDQHEAALACYRQALAGRPNDQVAQRHISSTLARLGKHAEALAFREALRDAAPDNGLFHFDVGQSLHQMGQPALAMASLARALALRPDDAAIHTYVAWIHMEGGERDLSLASYRRALQLDPRPVTFSNTLFALSHCTNDPHELLAEHLRFGDLFERPLLALRRPHPNVADPARRINIGFVSADLYNHAVVTFVEPILELLTHSTELSLFAYNNGKVDDEVTARLRGYFPHWRSISALDDEAAERMIRADGIDILIDMSGHSGANRLPLFARKPAPLQISWLGYAGTTGLQAMDYYFTDGFHLPEGRYDDQFTEKIVRLPLGAPFMPAPNAPEISELPALRNGYMTFGTFNRANKLSREVIALWAKLLHAVPDARLLLGGLHPGADTLVLGWLRDQGIDATRLQLQPRGTVGEYLAAHDQVDICLGAFPYTGTTTVCHALWMGVPTLTNTGPTNPSHAAVCHMAHLGLTSFVADNDDHFVDLGVFLSQNVDELAQLRATMRQRFGQSVSGHPIIAASGLERGLRLIWERWCAGLPPESMRVRLSDLMTSEPALEPEA</sequence>
<accession>A0ABS7SRP6</accession>
<dbReference type="SMART" id="SM00028">
    <property type="entry name" value="TPR"/>
    <property type="match status" value="8"/>
</dbReference>
<keyword evidence="7 8" id="KW-0802">TPR repeat</keyword>
<dbReference type="InterPro" id="IPR029489">
    <property type="entry name" value="OGT/SEC/SPY_C"/>
</dbReference>
<feature type="repeat" description="TPR" evidence="8">
    <location>
        <begin position="37"/>
        <end position="70"/>
    </location>
</feature>
<protein>
    <recommendedName>
        <fullName evidence="3">protein O-GlcNAc transferase</fullName>
        <ecNumber evidence="3">2.4.1.255</ecNumber>
    </recommendedName>
</protein>
<feature type="domain" description="O-GlcNAc transferase C-terminal" evidence="9">
    <location>
        <begin position="388"/>
        <end position="538"/>
    </location>
</feature>
<reference evidence="10 11" key="2">
    <citation type="submission" date="2021-08" db="EMBL/GenBank/DDBJ databases">
        <title>Massilia sp. R798.</title>
        <authorList>
            <person name="Baek J.H."/>
            <person name="Jung H.S."/>
            <person name="Kim K.R."/>
            <person name="Jeon C.O."/>
        </authorList>
    </citation>
    <scope>NUCLEOTIDE SEQUENCE [LARGE SCALE GENOMIC DNA]</scope>
    <source>
        <strain evidence="10 11">R798</strain>
    </source>
</reference>
<feature type="repeat" description="TPR" evidence="8">
    <location>
        <begin position="71"/>
        <end position="104"/>
    </location>
</feature>
<dbReference type="PANTHER" id="PTHR44835">
    <property type="entry name" value="UDP-N-ACETYLGLUCOSAMINE--PEPTIDE N-ACETYLGLUCOSAMINYLTRANSFERASE SPINDLY-RELATED"/>
    <property type="match status" value="1"/>
</dbReference>
<evidence type="ECO:0000256" key="5">
    <source>
        <dbReference type="ARBA" id="ARBA00022679"/>
    </source>
</evidence>
<dbReference type="Pfam" id="PF13432">
    <property type="entry name" value="TPR_16"/>
    <property type="match status" value="3"/>
</dbReference>
<gene>
    <name evidence="10" type="ORF">I4X03_015205</name>
</gene>
<dbReference type="PANTHER" id="PTHR44835:SF1">
    <property type="entry name" value="PROTEIN O-GLCNAC TRANSFERASE"/>
    <property type="match status" value="1"/>
</dbReference>
<feature type="repeat" description="TPR" evidence="8">
    <location>
        <begin position="173"/>
        <end position="206"/>
    </location>
</feature>
<dbReference type="Gene3D" id="3.40.50.11380">
    <property type="match status" value="1"/>
</dbReference>
<dbReference type="InterPro" id="IPR019734">
    <property type="entry name" value="TPR_rpt"/>
</dbReference>
<keyword evidence="6" id="KW-0677">Repeat</keyword>
<dbReference type="SUPFAM" id="SSF48452">
    <property type="entry name" value="TPR-like"/>
    <property type="match status" value="1"/>
</dbReference>
<dbReference type="InterPro" id="IPR051939">
    <property type="entry name" value="Glycosyltr_41/O-GlcNAc_trsf"/>
</dbReference>
<name>A0ABS7SRP6_9BURK</name>
<keyword evidence="5" id="KW-0808">Transferase</keyword>
<comment type="caution">
    <text evidence="10">The sequence shown here is derived from an EMBL/GenBank/DDBJ whole genome shotgun (WGS) entry which is preliminary data.</text>
</comment>
<evidence type="ECO:0000313" key="11">
    <source>
        <dbReference type="Proteomes" id="UP000809349"/>
    </source>
</evidence>
<reference evidence="10 11" key="1">
    <citation type="submission" date="2021-01" db="EMBL/GenBank/DDBJ databases">
        <authorList>
            <person name="Ruan W."/>
            <person name="Khan S.A."/>
            <person name="Jeon C.O."/>
        </authorList>
    </citation>
    <scope>NUCLEOTIDE SEQUENCE [LARGE SCALE GENOMIC DNA]</scope>
    <source>
        <strain evidence="10 11">R798</strain>
    </source>
</reference>
<comment type="pathway">
    <text evidence="1">Protein modification; protein glycosylation.</text>
</comment>
<dbReference type="Pfam" id="PF13844">
    <property type="entry name" value="Glyco_transf_41"/>
    <property type="match status" value="2"/>
</dbReference>
<evidence type="ECO:0000256" key="4">
    <source>
        <dbReference type="ARBA" id="ARBA00022676"/>
    </source>
</evidence>
<feature type="repeat" description="TPR" evidence="8">
    <location>
        <begin position="207"/>
        <end position="240"/>
    </location>
</feature>
<evidence type="ECO:0000256" key="1">
    <source>
        <dbReference type="ARBA" id="ARBA00004922"/>
    </source>
</evidence>
<feature type="domain" description="O-GlcNAc transferase C-terminal" evidence="9">
    <location>
        <begin position="560"/>
        <end position="721"/>
    </location>
</feature>
<dbReference type="Pfam" id="PF13414">
    <property type="entry name" value="TPR_11"/>
    <property type="match status" value="1"/>
</dbReference>
<dbReference type="EC" id="2.4.1.255" evidence="3"/>
<dbReference type="Gene3D" id="3.40.50.2000">
    <property type="entry name" value="Glycogen Phosphorylase B"/>
    <property type="match status" value="1"/>
</dbReference>
<feature type="repeat" description="TPR" evidence="8">
    <location>
        <begin position="105"/>
        <end position="138"/>
    </location>
</feature>
<dbReference type="Proteomes" id="UP000809349">
    <property type="component" value="Unassembled WGS sequence"/>
</dbReference>
<proteinExistence type="inferred from homology"/>
<feature type="repeat" description="TPR" evidence="8">
    <location>
        <begin position="139"/>
        <end position="172"/>
    </location>
</feature>
<dbReference type="Pfam" id="PF13181">
    <property type="entry name" value="TPR_8"/>
    <property type="match status" value="1"/>
</dbReference>
<dbReference type="InterPro" id="IPR011990">
    <property type="entry name" value="TPR-like_helical_dom_sf"/>
</dbReference>
<organism evidence="10 11">
    <name type="scientific">Massilia soli</name>
    <dbReference type="NCBI Taxonomy" id="2792854"/>
    <lineage>
        <taxon>Bacteria</taxon>
        <taxon>Pseudomonadati</taxon>
        <taxon>Pseudomonadota</taxon>
        <taxon>Betaproteobacteria</taxon>
        <taxon>Burkholderiales</taxon>
        <taxon>Oxalobacteraceae</taxon>
        <taxon>Telluria group</taxon>
        <taxon>Massilia</taxon>
    </lineage>
</organism>
<evidence type="ECO:0000256" key="3">
    <source>
        <dbReference type="ARBA" id="ARBA00011970"/>
    </source>
</evidence>
<evidence type="ECO:0000256" key="8">
    <source>
        <dbReference type="PROSITE-ProRule" id="PRU00339"/>
    </source>
</evidence>
<dbReference type="EMBL" id="JAFBIL020000006">
    <property type="protein sequence ID" value="MBZ2208612.1"/>
    <property type="molecule type" value="Genomic_DNA"/>
</dbReference>
<evidence type="ECO:0000256" key="7">
    <source>
        <dbReference type="ARBA" id="ARBA00022803"/>
    </source>
</evidence>
<feature type="repeat" description="TPR" evidence="8">
    <location>
        <begin position="309"/>
        <end position="342"/>
    </location>
</feature>
<evidence type="ECO:0000256" key="2">
    <source>
        <dbReference type="ARBA" id="ARBA00005386"/>
    </source>
</evidence>
<dbReference type="PROSITE" id="PS50005">
    <property type="entry name" value="TPR"/>
    <property type="match status" value="7"/>
</dbReference>
<evidence type="ECO:0000259" key="9">
    <source>
        <dbReference type="Pfam" id="PF13844"/>
    </source>
</evidence>